<keyword evidence="4" id="KW-1003">Cell membrane</keyword>
<dbReference type="Proteomes" id="UP001296776">
    <property type="component" value="Unassembled WGS sequence"/>
</dbReference>
<evidence type="ECO:0000259" key="9">
    <source>
        <dbReference type="PROSITE" id="PS51012"/>
    </source>
</evidence>
<proteinExistence type="inferred from homology"/>
<keyword evidence="7 8" id="KW-0472">Membrane</keyword>
<evidence type="ECO:0000313" key="11">
    <source>
        <dbReference type="Proteomes" id="UP001296776"/>
    </source>
</evidence>
<dbReference type="PANTHER" id="PTHR30294">
    <property type="entry name" value="MEMBRANE COMPONENT OF ABC TRANSPORTER YHHJ-RELATED"/>
    <property type="match status" value="1"/>
</dbReference>
<dbReference type="PROSITE" id="PS51012">
    <property type="entry name" value="ABC_TM2"/>
    <property type="match status" value="1"/>
</dbReference>
<feature type="domain" description="ABC transmembrane type-2" evidence="9">
    <location>
        <begin position="167"/>
        <end position="392"/>
    </location>
</feature>
<evidence type="ECO:0000256" key="5">
    <source>
        <dbReference type="ARBA" id="ARBA00022692"/>
    </source>
</evidence>
<feature type="transmembrane region" description="Helical" evidence="8">
    <location>
        <begin position="34"/>
        <end position="54"/>
    </location>
</feature>
<evidence type="ECO:0000256" key="2">
    <source>
        <dbReference type="ARBA" id="ARBA00007783"/>
    </source>
</evidence>
<comment type="similarity">
    <text evidence="2">Belongs to the ABC-2 integral membrane protein family.</text>
</comment>
<feature type="transmembrane region" description="Helical" evidence="8">
    <location>
        <begin position="313"/>
        <end position="331"/>
    </location>
</feature>
<reference evidence="10" key="1">
    <citation type="submission" date="2017-08" db="EMBL/GenBank/DDBJ databases">
        <authorList>
            <person name="Imhoff J.F."/>
            <person name="Rahn T."/>
            <person name="Kuenzel S."/>
            <person name="Neulinger S.C."/>
        </authorList>
    </citation>
    <scope>NUCLEOTIDE SEQUENCE</scope>
    <source>
        <strain evidence="10">DSM 11080</strain>
    </source>
</reference>
<protein>
    <submittedName>
        <fullName evidence="10">ABC transporter</fullName>
    </submittedName>
</protein>
<name>A0AAJ0X969_9GAMM</name>
<dbReference type="PANTHER" id="PTHR30294:SF29">
    <property type="entry name" value="MULTIDRUG ABC TRANSPORTER PERMEASE YBHS-RELATED"/>
    <property type="match status" value="1"/>
</dbReference>
<feature type="transmembrane region" description="Helical" evidence="8">
    <location>
        <begin position="371"/>
        <end position="389"/>
    </location>
</feature>
<dbReference type="InterPro" id="IPR047817">
    <property type="entry name" value="ABC2_TM_bact-type"/>
</dbReference>
<comment type="caution">
    <text evidence="10">The sequence shown here is derived from an EMBL/GenBank/DDBJ whole genome shotgun (WGS) entry which is preliminary data.</text>
</comment>
<comment type="subcellular location">
    <subcellularLocation>
        <location evidence="1">Cell membrane</location>
        <topology evidence="1">Multi-pass membrane protein</topology>
    </subcellularLocation>
</comment>
<keyword evidence="6 8" id="KW-1133">Transmembrane helix</keyword>
<keyword evidence="11" id="KW-1185">Reference proteome</keyword>
<feature type="transmembrane region" description="Helical" evidence="8">
    <location>
        <begin position="279"/>
        <end position="301"/>
    </location>
</feature>
<reference evidence="10" key="2">
    <citation type="journal article" date="2020" name="Microorganisms">
        <title>Osmotic Adaptation and Compatible Solute Biosynthesis of Phototrophic Bacteria as Revealed from Genome Analyses.</title>
        <authorList>
            <person name="Imhoff J.F."/>
            <person name="Rahn T."/>
            <person name="Kunzel S."/>
            <person name="Keller A."/>
            <person name="Neulinger S.C."/>
        </authorList>
    </citation>
    <scope>NUCLEOTIDE SEQUENCE</scope>
    <source>
        <strain evidence="10">DSM 11080</strain>
    </source>
</reference>
<dbReference type="GO" id="GO:0005886">
    <property type="term" value="C:plasma membrane"/>
    <property type="evidence" value="ECO:0007669"/>
    <property type="project" value="UniProtKB-SubCell"/>
</dbReference>
<dbReference type="InterPro" id="IPR013525">
    <property type="entry name" value="ABC2_TM"/>
</dbReference>
<evidence type="ECO:0000313" key="10">
    <source>
        <dbReference type="EMBL" id="MBK1704541.1"/>
    </source>
</evidence>
<feature type="transmembrane region" description="Helical" evidence="8">
    <location>
        <begin position="249"/>
        <end position="273"/>
    </location>
</feature>
<organism evidence="10 11">
    <name type="scientific">Halochromatium glycolicum</name>
    <dbReference type="NCBI Taxonomy" id="85075"/>
    <lineage>
        <taxon>Bacteria</taxon>
        <taxon>Pseudomonadati</taxon>
        <taxon>Pseudomonadota</taxon>
        <taxon>Gammaproteobacteria</taxon>
        <taxon>Chromatiales</taxon>
        <taxon>Chromatiaceae</taxon>
        <taxon>Halochromatium</taxon>
    </lineage>
</organism>
<dbReference type="GO" id="GO:0140359">
    <property type="term" value="F:ABC-type transporter activity"/>
    <property type="evidence" value="ECO:0007669"/>
    <property type="project" value="InterPro"/>
</dbReference>
<keyword evidence="5 8" id="KW-0812">Transmembrane</keyword>
<accession>A0AAJ0X969</accession>
<evidence type="ECO:0000256" key="1">
    <source>
        <dbReference type="ARBA" id="ARBA00004651"/>
    </source>
</evidence>
<feature type="transmembrane region" description="Helical" evidence="8">
    <location>
        <begin position="201"/>
        <end position="223"/>
    </location>
</feature>
<evidence type="ECO:0000256" key="7">
    <source>
        <dbReference type="ARBA" id="ARBA00023136"/>
    </source>
</evidence>
<gene>
    <name evidence="10" type="ORF">CKO40_08315</name>
</gene>
<evidence type="ECO:0000256" key="3">
    <source>
        <dbReference type="ARBA" id="ARBA00022448"/>
    </source>
</evidence>
<dbReference type="Pfam" id="PF12698">
    <property type="entry name" value="ABC2_membrane_3"/>
    <property type="match status" value="1"/>
</dbReference>
<keyword evidence="3" id="KW-0813">Transport</keyword>
<dbReference type="EMBL" id="NRSJ01000011">
    <property type="protein sequence ID" value="MBK1704541.1"/>
    <property type="molecule type" value="Genomic_DNA"/>
</dbReference>
<evidence type="ECO:0000256" key="8">
    <source>
        <dbReference type="SAM" id="Phobius"/>
    </source>
</evidence>
<dbReference type="Gene3D" id="3.40.1710.10">
    <property type="entry name" value="abc type-2 transporter like domain"/>
    <property type="match status" value="1"/>
</dbReference>
<sequence>MAISALLQSAPLQSVRRIGAILLKELTQLRRDRTTLGMVIMIPLIQLVLFGYAINTNVRDIPVALVDQANSGISRVLAQTVQATQVVRFTEQHPDIPSARDAITEGRVRAALIIPADLSQRVARSGSVGAGLETPPASDVQTSRPVAQWIVDGSDTIIASAIKGLRAMPLTELLRRPANRNTPTFAVALLFNPEQRTAINIVPGLIGIILTMTMVMFTSAAIVREAERGNMEMLINTPVRPLELMLGKIVPYIAIGIIQTAIILLLGHLIFGVPLTGSLAALAVTTLAFIGASLALGLVLSTIATSQLQAMQMTVFILLPSILLSGFMFPYEGMPALAQYIAEVLPATHFMRTIRAVMLREASLEDVAEDTLWLLGFMLIGLLVASLRFKKRLD</sequence>
<evidence type="ECO:0000256" key="4">
    <source>
        <dbReference type="ARBA" id="ARBA00022475"/>
    </source>
</evidence>
<dbReference type="RefSeq" id="WP_200345744.1">
    <property type="nucleotide sequence ID" value="NZ_NRSJ01000011.1"/>
</dbReference>
<dbReference type="AlphaFoldDB" id="A0AAJ0X969"/>
<evidence type="ECO:0000256" key="6">
    <source>
        <dbReference type="ARBA" id="ARBA00022989"/>
    </source>
</evidence>
<dbReference type="InterPro" id="IPR051449">
    <property type="entry name" value="ABC-2_transporter_component"/>
</dbReference>